<accession>A0A2P6QHY0</accession>
<dbReference type="PANTHER" id="PTHR33737:SF19">
    <property type="entry name" value="BNAA10G12980D PROTEIN"/>
    <property type="match status" value="1"/>
</dbReference>
<gene>
    <name evidence="2" type="ORF">RchiOBHm_Chr5g0061361</name>
</gene>
<dbReference type="OMA" id="LNTTHET"/>
<dbReference type="Proteomes" id="UP000238479">
    <property type="component" value="Chromosome 5"/>
</dbReference>
<feature type="region of interest" description="Disordered" evidence="1">
    <location>
        <begin position="915"/>
        <end position="952"/>
    </location>
</feature>
<feature type="region of interest" description="Disordered" evidence="1">
    <location>
        <begin position="1"/>
        <end position="28"/>
    </location>
</feature>
<reference evidence="2 3" key="1">
    <citation type="journal article" date="2018" name="Nat. Genet.">
        <title>The Rosa genome provides new insights in the design of modern roses.</title>
        <authorList>
            <person name="Bendahmane M."/>
        </authorList>
    </citation>
    <scope>NUCLEOTIDE SEQUENCE [LARGE SCALE GENOMIC DNA]</scope>
    <source>
        <strain evidence="3">cv. Old Blush</strain>
    </source>
</reference>
<dbReference type="Gramene" id="PRQ33774">
    <property type="protein sequence ID" value="PRQ33774"/>
    <property type="gene ID" value="RchiOBHm_Chr5g0061361"/>
</dbReference>
<protein>
    <submittedName>
        <fullName evidence="2">Uncharacterized protein</fullName>
    </submittedName>
</protein>
<dbReference type="GO" id="GO:0008017">
    <property type="term" value="F:microtubule binding"/>
    <property type="evidence" value="ECO:0007669"/>
    <property type="project" value="InterPro"/>
</dbReference>
<evidence type="ECO:0000313" key="2">
    <source>
        <dbReference type="EMBL" id="PRQ33774.1"/>
    </source>
</evidence>
<evidence type="ECO:0000313" key="3">
    <source>
        <dbReference type="Proteomes" id="UP000238479"/>
    </source>
</evidence>
<name>A0A2P6QHY0_ROSCH</name>
<dbReference type="PANTHER" id="PTHR33737">
    <property type="entry name" value="OS05G0121800 PROTEIN"/>
    <property type="match status" value="1"/>
</dbReference>
<comment type="caution">
    <text evidence="2">The sequence shown here is derived from an EMBL/GenBank/DDBJ whole genome shotgun (WGS) entry which is preliminary data.</text>
</comment>
<evidence type="ECO:0000256" key="1">
    <source>
        <dbReference type="SAM" id="MobiDB-lite"/>
    </source>
</evidence>
<feature type="region of interest" description="Disordered" evidence="1">
    <location>
        <begin position="972"/>
        <end position="1020"/>
    </location>
</feature>
<proteinExistence type="predicted"/>
<keyword evidence="3" id="KW-1185">Reference proteome</keyword>
<sequence>MGKSLTAKSCTRPTRRNVASSVKSSPTKAQCLPVTEAKNGSEVITKQALPSASHASYCRDDRLRKVAVPLPHTGVNLPHTQLQTSKPSGLRMPSPSLSFFNQQKASSLPGSHKSSSQPCKIPKFRQIGSVNPSHELGPPSLGKMPNVTNAGTVMGNINVQCSSSSSVLSDTSPAAMDKVDSVSQIRHVRAELKVSSKSKGYGMTEDHRKLNSIPVHGYQQSTPQAEPNITEELSYMEDVEFQRSDDKCLMDQGLSLAFPPKSTEIQGHSFEKVADASPEVQNGSAAEYKIADAFSYSRCEDQAKDDISTLKTMSRNLHVEDAQMLASDRKTDEINDVKLSTSAPDNWQLVKVDSEKPEHQDLSNPCYIGEQVYQDERLNLNDCVLDSFDVLPEDSQQNNVLPRFESNEAEGSGACPSEPAISRNLSVIPPVMLDCRFNEVEMVDSPSVENIASVSEDNRPVVENHNLDTQFRNDIRLHGQASLELHNMDEDQRRVSLTAHDIKTTSLKSGDSTSQLNLTMQVEASSAKDTIEHRYLGFKGSDLSVESSCHAPQLQPEYDIISCHQDTSMAQIKFMSDERNVIEEETNVPSGEFDDGKHNVQQAKQVMSCFRAEARILNWNPGDYGLSFEGSKSVEECHKYNTGNSEDISLKVNWCDASGLQSPPDLSKHEILEEANKQVDEGNDVIKEPLPGSPEEWSVANCRYSVGFNNAHKLSGCPELRHPNIVEVQVSQEFKPRSDLNGNLLANNASCKECEETDELVLDRNDACGSEPKCSDACMEGAPAIPDGTPDLGGKVDYSQLELAATRSSMVEQSPENVHGFTKSRDTNRLCDQAASVESDSSAKTTNEEDSVQTLACNSLEGKLRSSLISDQTSPSGSILQDNEVNVLSSNTLAEDAETNILNINHTLDDELQQGLDDTMYPPKDKDATKELKKSRSGRKQDGLVIKPPSDAVPFSDEWLAAIEAAGEEILTKKGGAVQNSPPNKSPPQLGPYSPVKRKQNQVIGPFDCTKHTNNPPGSQ</sequence>
<feature type="compositionally biased region" description="Basic and acidic residues" evidence="1">
    <location>
        <begin position="923"/>
        <end position="942"/>
    </location>
</feature>
<organism evidence="2 3">
    <name type="scientific">Rosa chinensis</name>
    <name type="common">China rose</name>
    <dbReference type="NCBI Taxonomy" id="74649"/>
    <lineage>
        <taxon>Eukaryota</taxon>
        <taxon>Viridiplantae</taxon>
        <taxon>Streptophyta</taxon>
        <taxon>Embryophyta</taxon>
        <taxon>Tracheophyta</taxon>
        <taxon>Spermatophyta</taxon>
        <taxon>Magnoliopsida</taxon>
        <taxon>eudicotyledons</taxon>
        <taxon>Gunneridae</taxon>
        <taxon>Pentapetalae</taxon>
        <taxon>rosids</taxon>
        <taxon>fabids</taxon>
        <taxon>Rosales</taxon>
        <taxon>Rosaceae</taxon>
        <taxon>Rosoideae</taxon>
        <taxon>Rosoideae incertae sedis</taxon>
        <taxon>Rosa</taxon>
    </lineage>
</organism>
<dbReference type="InterPro" id="IPR045882">
    <property type="entry name" value="GPT1/2"/>
</dbReference>
<dbReference type="AlphaFoldDB" id="A0A2P6QHY0"/>
<dbReference type="EMBL" id="PDCK01000043">
    <property type="protein sequence ID" value="PRQ33774.1"/>
    <property type="molecule type" value="Genomic_DNA"/>
</dbReference>